<keyword evidence="4 7" id="KW-0413">Isomerase</keyword>
<dbReference type="RefSeq" id="WP_096919969.1">
    <property type="nucleotide sequence ID" value="NZ_CP029487.1"/>
</dbReference>
<feature type="active site" evidence="5">
    <location>
        <position position="138"/>
    </location>
</feature>
<dbReference type="Gene3D" id="3.10.290.10">
    <property type="entry name" value="RNA-binding S4 domain"/>
    <property type="match status" value="1"/>
</dbReference>
<dbReference type="FunFam" id="3.30.2350.10:FF:000006">
    <property type="entry name" value="Pseudouridine synthase"/>
    <property type="match status" value="1"/>
</dbReference>
<dbReference type="SUPFAM" id="SSF55120">
    <property type="entry name" value="Pseudouridine synthase"/>
    <property type="match status" value="1"/>
</dbReference>
<dbReference type="PANTHER" id="PTHR21600">
    <property type="entry name" value="MITOCHONDRIAL RNA PSEUDOURIDINE SYNTHASE"/>
    <property type="match status" value="1"/>
</dbReference>
<dbReference type="InterPro" id="IPR020103">
    <property type="entry name" value="PsdUridine_synth_cat_dom_sf"/>
</dbReference>
<keyword evidence="3 6" id="KW-0694">RNA-binding</keyword>
<keyword evidence="10" id="KW-1185">Reference proteome</keyword>
<accession>A0A4P9C6S9</accession>
<dbReference type="InterPro" id="IPR050188">
    <property type="entry name" value="RluA_PseudoU_synthase"/>
</dbReference>
<dbReference type="EMBL" id="CP029487">
    <property type="protein sequence ID" value="QCT71034.1"/>
    <property type="molecule type" value="Genomic_DNA"/>
</dbReference>
<name>A0A4P9C6S9_EUBML</name>
<evidence type="ECO:0000256" key="2">
    <source>
        <dbReference type="ARBA" id="ARBA00010876"/>
    </source>
</evidence>
<dbReference type="InterPro" id="IPR006145">
    <property type="entry name" value="PsdUridine_synth_RsuA/RluA"/>
</dbReference>
<dbReference type="Proteomes" id="UP000218387">
    <property type="component" value="Chromosome"/>
</dbReference>
<feature type="domain" description="RNA-binding S4" evidence="8">
    <location>
        <begin position="15"/>
        <end position="79"/>
    </location>
</feature>
<dbReference type="GO" id="GO:0120159">
    <property type="term" value="F:rRNA pseudouridine synthase activity"/>
    <property type="evidence" value="ECO:0007669"/>
    <property type="project" value="UniProtKB-ARBA"/>
</dbReference>
<dbReference type="GO" id="GO:0003723">
    <property type="term" value="F:RNA binding"/>
    <property type="evidence" value="ECO:0007669"/>
    <property type="project" value="UniProtKB-KW"/>
</dbReference>
<organism evidence="9 10">
    <name type="scientific">Eubacterium maltosivorans</name>
    <dbReference type="NCBI Taxonomy" id="2041044"/>
    <lineage>
        <taxon>Bacteria</taxon>
        <taxon>Bacillati</taxon>
        <taxon>Bacillota</taxon>
        <taxon>Clostridia</taxon>
        <taxon>Eubacteriales</taxon>
        <taxon>Eubacteriaceae</taxon>
        <taxon>Eubacterium</taxon>
    </lineage>
</organism>
<dbReference type="SMART" id="SM00363">
    <property type="entry name" value="S4"/>
    <property type="match status" value="1"/>
</dbReference>
<evidence type="ECO:0000256" key="7">
    <source>
        <dbReference type="RuleBase" id="RU362028"/>
    </source>
</evidence>
<comment type="similarity">
    <text evidence="2 7">Belongs to the pseudouridine synthase RluA family.</text>
</comment>
<proteinExistence type="inferred from homology"/>
<dbReference type="CDD" id="cd02869">
    <property type="entry name" value="PseudoU_synth_RluA_like"/>
    <property type="match status" value="1"/>
</dbReference>
<evidence type="ECO:0000256" key="3">
    <source>
        <dbReference type="ARBA" id="ARBA00022884"/>
    </source>
</evidence>
<evidence type="ECO:0000259" key="8">
    <source>
        <dbReference type="SMART" id="SM00363"/>
    </source>
</evidence>
<evidence type="ECO:0000313" key="9">
    <source>
        <dbReference type="EMBL" id="QCT71034.1"/>
    </source>
</evidence>
<evidence type="ECO:0000256" key="6">
    <source>
        <dbReference type="PROSITE-ProRule" id="PRU00182"/>
    </source>
</evidence>
<dbReference type="NCBIfam" id="TIGR00005">
    <property type="entry name" value="rluA_subfam"/>
    <property type="match status" value="1"/>
</dbReference>
<dbReference type="Gene3D" id="3.30.2350.10">
    <property type="entry name" value="Pseudouridine synthase"/>
    <property type="match status" value="1"/>
</dbReference>
<dbReference type="Pfam" id="PF00849">
    <property type="entry name" value="PseudoU_synth_2"/>
    <property type="match status" value="1"/>
</dbReference>
<comment type="catalytic activity">
    <reaction evidence="1 7">
        <text>a uridine in RNA = a pseudouridine in RNA</text>
        <dbReference type="Rhea" id="RHEA:48348"/>
        <dbReference type="Rhea" id="RHEA-COMP:12068"/>
        <dbReference type="Rhea" id="RHEA-COMP:12069"/>
        <dbReference type="ChEBI" id="CHEBI:65314"/>
        <dbReference type="ChEBI" id="CHEBI:65315"/>
    </reaction>
</comment>
<sequence>MEIKEYHVPEESAGVRLDAYCAEQEPDFSRGYIKNLLAEGAVKVDGSQKKASYKLKGREVITMEVPEPVESAIEPENIPLEIIYEDDDVIVVNKPKGMVVHPAPGSPSGTLVNALMYHTGALSNINGVFRPGIIHRIDKDTSGLLMVAKNNAAHQNLTEQLKAHTITRQYKALVKGIMENNRGTIDMPIGRHPKDRIRMAVVKENSKEAVTHFETLKRYAEGYTLMQFRLETGRTHQIRVHMQAIGYPIAGDPLYKGDKKNPFKTEGQCLHAELLGFKHPHTGEYMEFSAPLPEAFQAILDGLKEIE</sequence>
<reference evidence="9 10" key="1">
    <citation type="submission" date="2018-05" db="EMBL/GenBank/DDBJ databases">
        <title>Genome comparison of Eubacterium sp.</title>
        <authorList>
            <person name="Feng Y."/>
            <person name="Sanchez-Andrea I."/>
            <person name="Stams A.J.M."/>
            <person name="De Vos W.M."/>
        </authorList>
    </citation>
    <scope>NUCLEOTIDE SEQUENCE [LARGE SCALE GENOMIC DNA]</scope>
    <source>
        <strain evidence="9 10">YI</strain>
    </source>
</reference>
<dbReference type="InterPro" id="IPR002942">
    <property type="entry name" value="S4_RNA-bd"/>
</dbReference>
<evidence type="ECO:0000256" key="1">
    <source>
        <dbReference type="ARBA" id="ARBA00000073"/>
    </source>
</evidence>
<dbReference type="KEGG" id="emt:CPZ25_006740"/>
<dbReference type="AlphaFoldDB" id="A0A4P9C6S9"/>
<comment type="function">
    <text evidence="7">Responsible for synthesis of pseudouridine from uracil.</text>
</comment>
<dbReference type="InterPro" id="IPR036986">
    <property type="entry name" value="S4_RNA-bd_sf"/>
</dbReference>
<evidence type="ECO:0000313" key="10">
    <source>
        <dbReference type="Proteomes" id="UP000218387"/>
    </source>
</evidence>
<dbReference type="PANTHER" id="PTHR21600:SF44">
    <property type="entry name" value="RIBOSOMAL LARGE SUBUNIT PSEUDOURIDINE SYNTHASE D"/>
    <property type="match status" value="1"/>
</dbReference>
<gene>
    <name evidence="9" type="ORF">CPZ25_006740</name>
</gene>
<dbReference type="PROSITE" id="PS01129">
    <property type="entry name" value="PSI_RLU"/>
    <property type="match status" value="1"/>
</dbReference>
<dbReference type="PROSITE" id="PS50889">
    <property type="entry name" value="S4"/>
    <property type="match status" value="1"/>
</dbReference>
<dbReference type="SUPFAM" id="SSF55174">
    <property type="entry name" value="Alpha-L RNA-binding motif"/>
    <property type="match status" value="1"/>
</dbReference>
<protein>
    <recommendedName>
        <fullName evidence="7">Pseudouridine synthase</fullName>
        <ecNumber evidence="7">5.4.99.-</ecNumber>
    </recommendedName>
</protein>
<dbReference type="GO" id="GO:0000455">
    <property type="term" value="P:enzyme-directed rRNA pseudouridine synthesis"/>
    <property type="evidence" value="ECO:0007669"/>
    <property type="project" value="UniProtKB-ARBA"/>
</dbReference>
<evidence type="ECO:0000256" key="4">
    <source>
        <dbReference type="ARBA" id="ARBA00023235"/>
    </source>
</evidence>
<dbReference type="Pfam" id="PF01479">
    <property type="entry name" value="S4"/>
    <property type="match status" value="1"/>
</dbReference>
<dbReference type="InterPro" id="IPR006224">
    <property type="entry name" value="PsdUridine_synth_RluA-like_CS"/>
</dbReference>
<dbReference type="InterPro" id="IPR006225">
    <property type="entry name" value="PsdUridine_synth_RluC/D"/>
</dbReference>
<dbReference type="CDD" id="cd00165">
    <property type="entry name" value="S4"/>
    <property type="match status" value="1"/>
</dbReference>
<evidence type="ECO:0000256" key="5">
    <source>
        <dbReference type="PIRSR" id="PIRSR606225-1"/>
    </source>
</evidence>
<dbReference type="EC" id="5.4.99.-" evidence="7"/>